<gene>
    <name evidence="2" type="ORF">Enr8_01010</name>
</gene>
<evidence type="ECO:0000313" key="3">
    <source>
        <dbReference type="Proteomes" id="UP000318878"/>
    </source>
</evidence>
<evidence type="ECO:0000256" key="1">
    <source>
        <dbReference type="SAM" id="Phobius"/>
    </source>
</evidence>
<proteinExistence type="predicted"/>
<comment type="caution">
    <text evidence="2">The sequence shown here is derived from an EMBL/GenBank/DDBJ whole genome shotgun (WGS) entry which is preliminary data.</text>
</comment>
<dbReference type="EMBL" id="SJPF01000001">
    <property type="protein sequence ID" value="TWT38409.1"/>
    <property type="molecule type" value="Genomic_DNA"/>
</dbReference>
<keyword evidence="1" id="KW-0472">Membrane</keyword>
<dbReference type="AlphaFoldDB" id="A0A5C5VKJ9"/>
<dbReference type="OrthoDB" id="223245at2"/>
<accession>A0A5C5VKJ9</accession>
<keyword evidence="1" id="KW-0812">Transmembrane</keyword>
<protein>
    <recommendedName>
        <fullName evidence="4">Bacterial type II secretion system protein G</fullName>
    </recommendedName>
</protein>
<evidence type="ECO:0008006" key="4">
    <source>
        <dbReference type="Google" id="ProtNLM"/>
    </source>
</evidence>
<evidence type="ECO:0000313" key="2">
    <source>
        <dbReference type="EMBL" id="TWT38409.1"/>
    </source>
</evidence>
<dbReference type="RefSeq" id="WP_146428669.1">
    <property type="nucleotide sequence ID" value="NZ_SJPF01000001.1"/>
</dbReference>
<organism evidence="2 3">
    <name type="scientific">Blastopirellula retiformator</name>
    <dbReference type="NCBI Taxonomy" id="2527970"/>
    <lineage>
        <taxon>Bacteria</taxon>
        <taxon>Pseudomonadati</taxon>
        <taxon>Planctomycetota</taxon>
        <taxon>Planctomycetia</taxon>
        <taxon>Pirellulales</taxon>
        <taxon>Pirellulaceae</taxon>
        <taxon>Blastopirellula</taxon>
    </lineage>
</organism>
<feature type="transmembrane region" description="Helical" evidence="1">
    <location>
        <begin position="7"/>
        <end position="28"/>
    </location>
</feature>
<reference evidence="2 3" key="1">
    <citation type="submission" date="2019-02" db="EMBL/GenBank/DDBJ databases">
        <title>Deep-cultivation of Planctomycetes and their phenomic and genomic characterization uncovers novel biology.</title>
        <authorList>
            <person name="Wiegand S."/>
            <person name="Jogler M."/>
            <person name="Boedeker C."/>
            <person name="Pinto D."/>
            <person name="Vollmers J."/>
            <person name="Rivas-Marin E."/>
            <person name="Kohn T."/>
            <person name="Peeters S.H."/>
            <person name="Heuer A."/>
            <person name="Rast P."/>
            <person name="Oberbeckmann S."/>
            <person name="Bunk B."/>
            <person name="Jeske O."/>
            <person name="Meyerdierks A."/>
            <person name="Storesund J.E."/>
            <person name="Kallscheuer N."/>
            <person name="Luecker S."/>
            <person name="Lage O.M."/>
            <person name="Pohl T."/>
            <person name="Merkel B.J."/>
            <person name="Hornburger P."/>
            <person name="Mueller R.-W."/>
            <person name="Bruemmer F."/>
            <person name="Labrenz M."/>
            <person name="Spormann A.M."/>
            <person name="Op Den Camp H."/>
            <person name="Overmann J."/>
            <person name="Amann R."/>
            <person name="Jetten M.S.M."/>
            <person name="Mascher T."/>
            <person name="Medema M.H."/>
            <person name="Devos D.P."/>
            <person name="Kaster A.-K."/>
            <person name="Ovreas L."/>
            <person name="Rohde M."/>
            <person name="Galperin M.Y."/>
            <person name="Jogler C."/>
        </authorList>
    </citation>
    <scope>NUCLEOTIDE SEQUENCE [LARGE SCALE GENOMIC DNA]</scope>
    <source>
        <strain evidence="2 3">Enr8</strain>
    </source>
</reference>
<sequence length="575" mass="64643">MTRKAKTYLLVVGSALVTLIGVPAWMILGPPRALVISKETTHLTKPLDAEGNVDYVAAVLERQRAGVTPENNGAIPLLQAMWPCGLEPDELALICDELNISPPAADGLVMLDDSDVHQQQIIDWASKKWGVDLGDEEQYDFDPAEHVYEAMDTPWRRDQIPPLAQWVDDHQRSFELLHEMETHDAFYLPSPSRLKLGATLLSGGTPEASILRDAARVLTTRSMMYIGENQPELAWRDLRLIFILARMSWTESSTVHSMVAFAIEGLAGSATQQLLGSGQCDRALLDEMETFFADLPPIADIARITDQHDRWMVLEMAAAPNSDDFERMLYLPDDLPQGPLWLLQLPRDRNTLLKRLNQRYDEMVTILSLPDPAQFMAAKAKFQSDMKQAELDWHARLPTTAALFSQSVRGIYAGDLLMAHGLSIQTEAKPPQYRVETTARLLRIAIALENFRLAEGEYPQQLTELIELSDAALLNDPYAAGQQLRYERRGEGYLLYSRYENGIDDGGTSINSKVLGGEWAKEGEYNHDFRAVDLVFRFPIPPLVLAKPKSLEDEERELYGDLLLDEYDGLEEPPE</sequence>
<keyword evidence="3" id="KW-1185">Reference proteome</keyword>
<keyword evidence="1" id="KW-1133">Transmembrane helix</keyword>
<dbReference type="Proteomes" id="UP000318878">
    <property type="component" value="Unassembled WGS sequence"/>
</dbReference>
<name>A0A5C5VKJ9_9BACT</name>